<evidence type="ECO:0000313" key="3">
    <source>
        <dbReference type="Proteomes" id="UP001530400"/>
    </source>
</evidence>
<sequence length="380" mass="42083">AIRNNAYIAAAIDLDKSCNEVRQQFCDLTIQLFIHLFVLHIIYLASNRIPSFKSNIQKHYINQMKSVVSLSICLNVVAAASLNRIAMQSPPSRRAQDEKVNSNDKIDYLSFQKYNCDGMFLDWTGPSTFTTALSAKIVEYDYDAYLEAGSDRTVALASIQNRLLRYVGEEVIGDCRRRLSEGYAIEEINTAPGDQPSLSTPCVVEAEFSSTECIAVHGAMTIYYSSSGDAVSDEANIDSAVKAAVKRGMDISVPVTDTVTAVYYIGDRDNYSVTKSLFMTDNGSQPAFWDRGGARLAVGLSSAVFAAMLLILCCRMRKSRSEEKDLSVLDKDVEIGQEITTQKSFKSKYSIKSTKKDETEVEDASDDSATHKFGMICCWK</sequence>
<keyword evidence="1" id="KW-0812">Transmembrane</keyword>
<reference evidence="2 3" key="1">
    <citation type="submission" date="2024-10" db="EMBL/GenBank/DDBJ databases">
        <title>Updated reference genomes for cyclostephanoid diatoms.</title>
        <authorList>
            <person name="Roberts W.R."/>
            <person name="Alverson A.J."/>
        </authorList>
    </citation>
    <scope>NUCLEOTIDE SEQUENCE [LARGE SCALE GENOMIC DNA]</scope>
    <source>
        <strain evidence="2 3">AJA010-31</strain>
    </source>
</reference>
<dbReference type="Proteomes" id="UP001530400">
    <property type="component" value="Unassembled WGS sequence"/>
</dbReference>
<feature type="non-terminal residue" evidence="2">
    <location>
        <position position="1"/>
    </location>
</feature>
<keyword evidence="1" id="KW-0472">Membrane</keyword>
<comment type="caution">
    <text evidence="2">The sequence shown here is derived from an EMBL/GenBank/DDBJ whole genome shotgun (WGS) entry which is preliminary data.</text>
</comment>
<protein>
    <submittedName>
        <fullName evidence="2">Uncharacterized protein</fullName>
    </submittedName>
</protein>
<dbReference type="EMBL" id="JALLPJ020000598">
    <property type="protein sequence ID" value="KAL3787754.1"/>
    <property type="molecule type" value="Genomic_DNA"/>
</dbReference>
<evidence type="ECO:0000256" key="1">
    <source>
        <dbReference type="SAM" id="Phobius"/>
    </source>
</evidence>
<accession>A0ABD3PJD9</accession>
<organism evidence="2 3">
    <name type="scientific">Cyclotella atomus</name>
    <dbReference type="NCBI Taxonomy" id="382360"/>
    <lineage>
        <taxon>Eukaryota</taxon>
        <taxon>Sar</taxon>
        <taxon>Stramenopiles</taxon>
        <taxon>Ochrophyta</taxon>
        <taxon>Bacillariophyta</taxon>
        <taxon>Coscinodiscophyceae</taxon>
        <taxon>Thalassiosirophycidae</taxon>
        <taxon>Stephanodiscales</taxon>
        <taxon>Stephanodiscaceae</taxon>
        <taxon>Cyclotella</taxon>
    </lineage>
</organism>
<name>A0ABD3PJD9_9STRA</name>
<proteinExistence type="predicted"/>
<keyword evidence="3" id="KW-1185">Reference proteome</keyword>
<feature type="transmembrane region" description="Helical" evidence="1">
    <location>
        <begin position="294"/>
        <end position="314"/>
    </location>
</feature>
<keyword evidence="1" id="KW-1133">Transmembrane helix</keyword>
<dbReference type="AlphaFoldDB" id="A0ABD3PJD9"/>
<evidence type="ECO:0000313" key="2">
    <source>
        <dbReference type="EMBL" id="KAL3787754.1"/>
    </source>
</evidence>
<gene>
    <name evidence="2" type="ORF">ACHAWO_008793</name>
</gene>